<comment type="subcellular location">
    <subcellularLocation>
        <location evidence="1">Periplasm</location>
    </subcellularLocation>
</comment>
<dbReference type="Gene3D" id="3.40.190.10">
    <property type="entry name" value="Periplasmic binding protein-like II"/>
    <property type="match status" value="2"/>
</dbReference>
<dbReference type="EMBL" id="JACHWR010000001">
    <property type="protein sequence ID" value="MBB3041688.1"/>
    <property type="molecule type" value="Genomic_DNA"/>
</dbReference>
<dbReference type="Proteomes" id="UP000589626">
    <property type="component" value="Unassembled WGS sequence"/>
</dbReference>
<dbReference type="AlphaFoldDB" id="A0A7W4Z0B3"/>
<dbReference type="RefSeq" id="WP_183591566.1">
    <property type="nucleotide sequence ID" value="NZ_JACHWR010000001.1"/>
</dbReference>
<accession>A0A7W4Z0B3</accession>
<dbReference type="Pfam" id="PF09084">
    <property type="entry name" value="NMT1"/>
    <property type="match status" value="1"/>
</dbReference>
<gene>
    <name evidence="6" type="ORF">FHU40_001489</name>
</gene>
<keyword evidence="3 4" id="KW-0732">Signal</keyword>
<dbReference type="GO" id="GO:0042918">
    <property type="term" value="P:alkanesulfonate transmembrane transport"/>
    <property type="evidence" value="ECO:0007669"/>
    <property type="project" value="TreeGrafter"/>
</dbReference>
<reference evidence="6 7" key="1">
    <citation type="submission" date="2020-08" db="EMBL/GenBank/DDBJ databases">
        <title>Sequencing the genomes of 1000 actinobacteria strains.</title>
        <authorList>
            <person name="Klenk H.-P."/>
        </authorList>
    </citation>
    <scope>NUCLEOTIDE SEQUENCE [LARGE SCALE GENOMIC DNA]</scope>
    <source>
        <strain evidence="6 7">DSM 105498</strain>
    </source>
</reference>
<dbReference type="InterPro" id="IPR015168">
    <property type="entry name" value="SsuA/THI5"/>
</dbReference>
<evidence type="ECO:0000313" key="6">
    <source>
        <dbReference type="EMBL" id="MBB3041688.1"/>
    </source>
</evidence>
<feature type="domain" description="SsuA/THI5-like" evidence="5">
    <location>
        <begin position="60"/>
        <end position="265"/>
    </location>
</feature>
<proteinExistence type="inferred from homology"/>
<comment type="caution">
    <text evidence="6">The sequence shown here is derived from an EMBL/GenBank/DDBJ whole genome shotgun (WGS) entry which is preliminary data.</text>
</comment>
<dbReference type="PANTHER" id="PTHR30024:SF47">
    <property type="entry name" value="TAURINE-BINDING PERIPLASMIC PROTEIN"/>
    <property type="match status" value="1"/>
</dbReference>
<dbReference type="PROSITE" id="PS51257">
    <property type="entry name" value="PROKAR_LIPOPROTEIN"/>
    <property type="match status" value="1"/>
</dbReference>
<keyword evidence="7" id="KW-1185">Reference proteome</keyword>
<feature type="signal peptide" evidence="4">
    <location>
        <begin position="1"/>
        <end position="23"/>
    </location>
</feature>
<evidence type="ECO:0000256" key="2">
    <source>
        <dbReference type="ARBA" id="ARBA00010742"/>
    </source>
</evidence>
<name>A0A7W4Z0B3_9ACTN</name>
<comment type="similarity">
    <text evidence="2">Belongs to the bacterial solute-binding protein SsuA/TauA family.</text>
</comment>
<evidence type="ECO:0000256" key="1">
    <source>
        <dbReference type="ARBA" id="ARBA00004418"/>
    </source>
</evidence>
<evidence type="ECO:0000256" key="4">
    <source>
        <dbReference type="SAM" id="SignalP"/>
    </source>
</evidence>
<dbReference type="SUPFAM" id="SSF53850">
    <property type="entry name" value="Periplasmic binding protein-like II"/>
    <property type="match status" value="1"/>
</dbReference>
<evidence type="ECO:0000259" key="5">
    <source>
        <dbReference type="Pfam" id="PF09084"/>
    </source>
</evidence>
<feature type="chain" id="PRO_5039049972" evidence="4">
    <location>
        <begin position="24"/>
        <end position="365"/>
    </location>
</feature>
<dbReference type="GO" id="GO:0042597">
    <property type="term" value="C:periplasmic space"/>
    <property type="evidence" value="ECO:0007669"/>
    <property type="project" value="UniProtKB-SubCell"/>
</dbReference>
<organism evidence="6 7">
    <name type="scientific">Nocardioides soli</name>
    <dbReference type="NCBI Taxonomy" id="1036020"/>
    <lineage>
        <taxon>Bacteria</taxon>
        <taxon>Bacillati</taxon>
        <taxon>Actinomycetota</taxon>
        <taxon>Actinomycetes</taxon>
        <taxon>Propionibacteriales</taxon>
        <taxon>Nocardioidaceae</taxon>
        <taxon>Nocardioides</taxon>
    </lineage>
</organism>
<dbReference type="PANTHER" id="PTHR30024">
    <property type="entry name" value="ALIPHATIC SULFONATES-BINDING PROTEIN-RELATED"/>
    <property type="match status" value="1"/>
</dbReference>
<evidence type="ECO:0000256" key="3">
    <source>
        <dbReference type="ARBA" id="ARBA00022729"/>
    </source>
</evidence>
<protein>
    <submittedName>
        <fullName evidence="6">NitT/TauT family transport system substrate-binding protein</fullName>
    </submittedName>
</protein>
<evidence type="ECO:0000313" key="7">
    <source>
        <dbReference type="Proteomes" id="UP000589626"/>
    </source>
</evidence>
<sequence>MIKKLCAVGTVLAAALAVTTGCSDDSSTSSASGDEVTRLVQVNADPSLAATVAFHTSVPEEMGYFADEGLEVEVQGIDGAETAAAMVQSGQADVVQAGGPAMVQFAADKPDGLVAVYLNKSHSFRVVVPEDSDIRTAADLKGKTIGSVALAGSLYQYGRAVVEQGDLDPDADVKWLPVGYGTQAAAAFQDGKIDAYAGADVFNAVIGSLIGSSMRVIEVPSDTLPAFGAWLFRREMVEEQPEVVAGFIRATLRGMIFTDANPARAVDIHWKAYPSSKPTDADKDGVAEFWQDVVQERLELTYLGTGEDGLYGTASDEQLTTTFEFQVGAEMLPEMPDLDVLVDLGLAEDYNDFDADEVRAEAEAS</sequence>